<dbReference type="InterPro" id="IPR058240">
    <property type="entry name" value="rSAM_sf"/>
</dbReference>
<dbReference type="EMBL" id="VDFU01000012">
    <property type="protein sequence ID" value="TNC49312.1"/>
    <property type="molecule type" value="Genomic_DNA"/>
</dbReference>
<dbReference type="Proteomes" id="UP000305887">
    <property type="component" value="Unassembled WGS sequence"/>
</dbReference>
<dbReference type="NCBIfam" id="NF038283">
    <property type="entry name" value="viperin_w_prok"/>
    <property type="match status" value="1"/>
</dbReference>
<reference evidence="10 11" key="1">
    <citation type="submission" date="2019-06" db="EMBL/GenBank/DDBJ databases">
        <title>YIM 131921 draft genome.</title>
        <authorList>
            <person name="Jiang L."/>
        </authorList>
    </citation>
    <scope>NUCLEOTIDE SEQUENCE [LARGE SCALE GENOMIC DNA]</scope>
    <source>
        <strain evidence="10 11">YIM 131921</strain>
    </source>
</reference>
<dbReference type="InterPro" id="IPR051196">
    <property type="entry name" value="RSAD2/Viperin_antiviral"/>
</dbReference>
<dbReference type="Pfam" id="PF04055">
    <property type="entry name" value="Radical_SAM"/>
    <property type="match status" value="1"/>
</dbReference>
<keyword evidence="6" id="KW-0411">Iron-sulfur</keyword>
<evidence type="ECO:0000256" key="3">
    <source>
        <dbReference type="ARBA" id="ARBA00022691"/>
    </source>
</evidence>
<accession>A0A5C4MZG9</accession>
<dbReference type="GO" id="GO:0046872">
    <property type="term" value="F:metal ion binding"/>
    <property type="evidence" value="ECO:0007669"/>
    <property type="project" value="UniProtKB-KW"/>
</dbReference>
<evidence type="ECO:0000256" key="6">
    <source>
        <dbReference type="ARBA" id="ARBA00023014"/>
    </source>
</evidence>
<dbReference type="SFLD" id="SFLDS00029">
    <property type="entry name" value="Radical_SAM"/>
    <property type="match status" value="1"/>
</dbReference>
<evidence type="ECO:0000313" key="11">
    <source>
        <dbReference type="Proteomes" id="UP000305887"/>
    </source>
</evidence>
<dbReference type="GO" id="GO:0051607">
    <property type="term" value="P:defense response to virus"/>
    <property type="evidence" value="ECO:0007669"/>
    <property type="project" value="UniProtKB-KW"/>
</dbReference>
<gene>
    <name evidence="10" type="ORF">FHG66_11300</name>
</gene>
<evidence type="ECO:0000256" key="7">
    <source>
        <dbReference type="ARBA" id="ARBA00023118"/>
    </source>
</evidence>
<keyword evidence="11" id="KW-1185">Reference proteome</keyword>
<dbReference type="AlphaFoldDB" id="A0A5C4MZG9"/>
<comment type="caution">
    <text evidence="10">The sequence shown here is derived from an EMBL/GenBank/DDBJ whole genome shotgun (WGS) entry which is preliminary data.</text>
</comment>
<evidence type="ECO:0000256" key="8">
    <source>
        <dbReference type="ARBA" id="ARBA00039667"/>
    </source>
</evidence>
<dbReference type="Gene3D" id="3.20.20.70">
    <property type="entry name" value="Aldolase class I"/>
    <property type="match status" value="1"/>
</dbReference>
<protein>
    <recommendedName>
        <fullName evidence="8">S-adenosylmethionine-dependent nucleotide dehydratase</fullName>
    </recommendedName>
</protein>
<keyword evidence="3" id="KW-0949">S-adenosyl-L-methionine</keyword>
<keyword evidence="5" id="KW-0408">Iron</keyword>
<proteinExistence type="predicted"/>
<dbReference type="PANTHER" id="PTHR21339">
    <property type="entry name" value="RADICAL S-ADENOSYL METHIONINE DOMAIN-CONTAINING PROTEIN 2"/>
    <property type="match status" value="1"/>
</dbReference>
<dbReference type="PANTHER" id="PTHR21339:SF0">
    <property type="entry name" value="S-ADENOSYLMETHIONINE-DEPENDENT NUCLEOTIDE DEHYDRATASE RSAD2"/>
    <property type="match status" value="1"/>
</dbReference>
<name>A0A5C4MZG9_9RHOB</name>
<feature type="domain" description="Radical SAM core" evidence="9">
    <location>
        <begin position="83"/>
        <end position="207"/>
    </location>
</feature>
<evidence type="ECO:0000259" key="9">
    <source>
        <dbReference type="Pfam" id="PF04055"/>
    </source>
</evidence>
<evidence type="ECO:0000256" key="2">
    <source>
        <dbReference type="ARBA" id="ARBA00022485"/>
    </source>
</evidence>
<dbReference type="InterPro" id="IPR007197">
    <property type="entry name" value="rSAM"/>
</dbReference>
<evidence type="ECO:0000256" key="5">
    <source>
        <dbReference type="ARBA" id="ARBA00023004"/>
    </source>
</evidence>
<dbReference type="CDD" id="cd01335">
    <property type="entry name" value="Radical_SAM"/>
    <property type="match status" value="1"/>
</dbReference>
<dbReference type="InterPro" id="IPR013785">
    <property type="entry name" value="Aldolase_TIM"/>
</dbReference>
<keyword evidence="2" id="KW-0004">4Fe-4S</keyword>
<dbReference type="SUPFAM" id="SSF102114">
    <property type="entry name" value="Radical SAM enzymes"/>
    <property type="match status" value="1"/>
</dbReference>
<dbReference type="GO" id="GO:0051539">
    <property type="term" value="F:4 iron, 4 sulfur cluster binding"/>
    <property type="evidence" value="ECO:0007669"/>
    <property type="project" value="UniProtKB-KW"/>
</dbReference>
<organism evidence="10 11">
    <name type="scientific">Rubellimicrobium rubrum</name>
    <dbReference type="NCBI Taxonomy" id="2585369"/>
    <lineage>
        <taxon>Bacteria</taxon>
        <taxon>Pseudomonadati</taxon>
        <taxon>Pseudomonadota</taxon>
        <taxon>Alphaproteobacteria</taxon>
        <taxon>Rhodobacterales</taxon>
        <taxon>Roseobacteraceae</taxon>
        <taxon>Rubellimicrobium</taxon>
    </lineage>
</organism>
<keyword evidence="7" id="KW-0051">Antiviral defense</keyword>
<dbReference type="OrthoDB" id="9792276at2"/>
<comment type="cofactor">
    <cofactor evidence="1">
        <name>[4Fe-4S] cluster</name>
        <dbReference type="ChEBI" id="CHEBI:49883"/>
    </cofactor>
</comment>
<dbReference type="GO" id="GO:0003824">
    <property type="term" value="F:catalytic activity"/>
    <property type="evidence" value="ECO:0007669"/>
    <property type="project" value="InterPro"/>
</dbReference>
<evidence type="ECO:0000256" key="4">
    <source>
        <dbReference type="ARBA" id="ARBA00022723"/>
    </source>
</evidence>
<sequence>MSLRCPRSCDEFASGRDVVHVRLPQRYPVMSPLSPSTSPSSVPLADEADGAAFLSPMAGEEATAHTPAPIRISELTINWHINEACNFGCSYCYAKWAIDRSPFRRIWREVIDDLAQLPGRALDLRPQPVVADRIRLNFAGGEPFLMKDLEAAVARAAGAGLAPSFISNGSLITDRFIDETGPMISVAGFSFDSLSSETTARIGRAGRRGEQVGLDRLGPILDRFRAVSPTTILKINTVVCDENADEDLTDGLLRLAPHRWKMLRVIPGHGGVPISDERFAAFVQRHVRVPGAVVEDNADMHRSYLMMNPEGRFYQREGSGYVYGGNVLDKGALAALAGVEFDSLAYLGRY</sequence>
<keyword evidence="4" id="KW-0479">Metal-binding</keyword>
<evidence type="ECO:0000256" key="1">
    <source>
        <dbReference type="ARBA" id="ARBA00001966"/>
    </source>
</evidence>
<evidence type="ECO:0000313" key="10">
    <source>
        <dbReference type="EMBL" id="TNC49312.1"/>
    </source>
</evidence>